<evidence type="ECO:0000256" key="5">
    <source>
        <dbReference type="SAM" id="Phobius"/>
    </source>
</evidence>
<evidence type="ECO:0000256" key="2">
    <source>
        <dbReference type="ARBA" id="ARBA00022692"/>
    </source>
</evidence>
<feature type="transmembrane region" description="Helical" evidence="5">
    <location>
        <begin position="381"/>
        <end position="402"/>
    </location>
</feature>
<dbReference type="RefSeq" id="WP_161046982.1">
    <property type="nucleotide sequence ID" value="NZ_WWCS01000017.1"/>
</dbReference>
<feature type="transmembrane region" description="Helical" evidence="5">
    <location>
        <begin position="189"/>
        <end position="209"/>
    </location>
</feature>
<feature type="transmembrane region" description="Helical" evidence="5">
    <location>
        <begin position="294"/>
        <end position="311"/>
    </location>
</feature>
<accession>A0ABW9WP44</accession>
<dbReference type="PANTHER" id="PTHR37422:SF13">
    <property type="entry name" value="LIPOPOLYSACCHARIDE BIOSYNTHESIS PROTEIN PA4999-RELATED"/>
    <property type="match status" value="1"/>
</dbReference>
<evidence type="ECO:0000313" key="7">
    <source>
        <dbReference type="EMBL" id="MYN42048.1"/>
    </source>
</evidence>
<keyword evidence="2 5" id="KW-0812">Transmembrane</keyword>
<evidence type="ECO:0000256" key="4">
    <source>
        <dbReference type="ARBA" id="ARBA00023136"/>
    </source>
</evidence>
<feature type="transmembrane region" description="Helical" evidence="5">
    <location>
        <begin position="103"/>
        <end position="121"/>
    </location>
</feature>
<proteinExistence type="predicted"/>
<feature type="transmembrane region" description="Helical" evidence="5">
    <location>
        <begin position="446"/>
        <end position="465"/>
    </location>
</feature>
<comment type="subcellular location">
    <subcellularLocation>
        <location evidence="1">Membrane</location>
        <topology evidence="1">Multi-pass membrane protein</topology>
    </subcellularLocation>
</comment>
<dbReference type="EMBL" id="WWCS01000017">
    <property type="protein sequence ID" value="MYN42048.1"/>
    <property type="molecule type" value="Genomic_DNA"/>
</dbReference>
<organism evidence="7 8">
    <name type="scientific">Duganella margarita</name>
    <dbReference type="NCBI Taxonomy" id="2692170"/>
    <lineage>
        <taxon>Bacteria</taxon>
        <taxon>Pseudomonadati</taxon>
        <taxon>Pseudomonadota</taxon>
        <taxon>Betaproteobacteria</taxon>
        <taxon>Burkholderiales</taxon>
        <taxon>Oxalobacteraceae</taxon>
        <taxon>Telluria group</taxon>
        <taxon>Duganella</taxon>
    </lineage>
</organism>
<comment type="caution">
    <text evidence="7">The sequence shown here is derived from an EMBL/GenBank/DDBJ whole genome shotgun (WGS) entry which is preliminary data.</text>
</comment>
<gene>
    <name evidence="7" type="ORF">GTP55_22085</name>
</gene>
<feature type="transmembrane region" description="Helical" evidence="5">
    <location>
        <begin position="133"/>
        <end position="150"/>
    </location>
</feature>
<feature type="transmembrane region" description="Helical" evidence="5">
    <location>
        <begin position="25"/>
        <end position="46"/>
    </location>
</feature>
<reference evidence="7 8" key="1">
    <citation type="submission" date="2019-12" db="EMBL/GenBank/DDBJ databases">
        <title>Novel species isolated from a subtropical stream in China.</title>
        <authorList>
            <person name="Lu H."/>
        </authorList>
    </citation>
    <scope>NUCLEOTIDE SEQUENCE [LARGE SCALE GENOMIC DNA]</scope>
    <source>
        <strain evidence="7 8">FT109W</strain>
    </source>
</reference>
<dbReference type="InterPro" id="IPR007016">
    <property type="entry name" value="O-antigen_ligase-rel_domated"/>
</dbReference>
<keyword evidence="4 5" id="KW-0472">Membrane</keyword>
<protein>
    <recommendedName>
        <fullName evidence="6">O-antigen ligase-related domain-containing protein</fullName>
    </recommendedName>
</protein>
<evidence type="ECO:0000256" key="3">
    <source>
        <dbReference type="ARBA" id="ARBA00022989"/>
    </source>
</evidence>
<dbReference type="PANTHER" id="PTHR37422">
    <property type="entry name" value="TEICHURONIC ACID BIOSYNTHESIS PROTEIN TUAE"/>
    <property type="match status" value="1"/>
</dbReference>
<evidence type="ECO:0000313" key="8">
    <source>
        <dbReference type="Proteomes" id="UP000466332"/>
    </source>
</evidence>
<dbReference type="InterPro" id="IPR051533">
    <property type="entry name" value="WaaL-like"/>
</dbReference>
<feature type="transmembrane region" description="Helical" evidence="5">
    <location>
        <begin position="414"/>
        <end position="434"/>
    </location>
</feature>
<feature type="transmembrane region" description="Helical" evidence="5">
    <location>
        <begin position="156"/>
        <end position="177"/>
    </location>
</feature>
<name>A0ABW9WP44_9BURK</name>
<feature type="transmembrane region" description="Helical" evidence="5">
    <location>
        <begin position="221"/>
        <end position="240"/>
    </location>
</feature>
<feature type="domain" description="O-antigen ligase-related" evidence="6">
    <location>
        <begin position="258"/>
        <end position="398"/>
    </location>
</feature>
<sequence length="471" mass="52218">MPALPKFPALPRLPGFLRQPLGTSYLVIGGLLLAAVVLGMFTPLFVATMGDSPSKMFALPAAMVFALLLIYDHKLTLLGIILFRAALDPVLSLTRISLGGIPLGVGGLLNACVILIAIMLVFERPRVVPARAFWAWTPFLLLLCAGVIPSYERGEAVRQCLALLSFFAMFISGFYFGQTQAEFRSVMKVVVWSSAVPALYTFVDVALHYRAGFRLASTFGHPNVLAFYLTVIITVAFYLLQTMPASYRGWQRVFLIGYLFFLLIMLAMTHTRSAWIATAIGFGMYGLLFDRRYLVYIAVGGALALLVPGVGDRLLELTHDNPTGNVTEMNSASWRVALWQSAFGWMSPHTFVTGNGLQTFQHFSPTFFPLAGGIHWEAHSIYVQLIFEIGLVGLFAYLWLNWRVFKGLLPLIKVDKLAAFSLIVVLVNFLICAFSDNMFDILVYDWYWWFAVGAGSSLALSKTVTLTPRKA</sequence>
<feature type="transmembrane region" description="Helical" evidence="5">
    <location>
        <begin position="274"/>
        <end position="289"/>
    </location>
</feature>
<dbReference type="Proteomes" id="UP000466332">
    <property type="component" value="Unassembled WGS sequence"/>
</dbReference>
<evidence type="ECO:0000259" key="6">
    <source>
        <dbReference type="Pfam" id="PF04932"/>
    </source>
</evidence>
<feature type="transmembrane region" description="Helical" evidence="5">
    <location>
        <begin position="252"/>
        <end position="268"/>
    </location>
</feature>
<evidence type="ECO:0000256" key="1">
    <source>
        <dbReference type="ARBA" id="ARBA00004141"/>
    </source>
</evidence>
<dbReference type="Pfam" id="PF04932">
    <property type="entry name" value="Wzy_C"/>
    <property type="match status" value="1"/>
</dbReference>
<feature type="transmembrane region" description="Helical" evidence="5">
    <location>
        <begin position="58"/>
        <end position="83"/>
    </location>
</feature>
<keyword evidence="8" id="KW-1185">Reference proteome</keyword>
<keyword evidence="3 5" id="KW-1133">Transmembrane helix</keyword>